<name>A0A923SHQ6_9BURK</name>
<protein>
    <submittedName>
        <fullName evidence="1">Uncharacterized protein</fullName>
    </submittedName>
</protein>
<dbReference type="Proteomes" id="UP000608513">
    <property type="component" value="Unassembled WGS sequence"/>
</dbReference>
<dbReference type="EMBL" id="JACORT010000015">
    <property type="protein sequence ID" value="MBC5786147.1"/>
    <property type="molecule type" value="Genomic_DNA"/>
</dbReference>
<organism evidence="1 2">
    <name type="scientific">Ramlibacter cellulosilyticus</name>
    <dbReference type="NCBI Taxonomy" id="2764187"/>
    <lineage>
        <taxon>Bacteria</taxon>
        <taxon>Pseudomonadati</taxon>
        <taxon>Pseudomonadota</taxon>
        <taxon>Betaproteobacteria</taxon>
        <taxon>Burkholderiales</taxon>
        <taxon>Comamonadaceae</taxon>
        <taxon>Ramlibacter</taxon>
    </lineage>
</organism>
<keyword evidence="2" id="KW-1185">Reference proteome</keyword>
<comment type="caution">
    <text evidence="1">The sequence shown here is derived from an EMBL/GenBank/DDBJ whole genome shotgun (WGS) entry which is preliminary data.</text>
</comment>
<proteinExistence type="predicted"/>
<evidence type="ECO:0000313" key="1">
    <source>
        <dbReference type="EMBL" id="MBC5786147.1"/>
    </source>
</evidence>
<accession>A0A923SHQ6</accession>
<reference evidence="1" key="1">
    <citation type="submission" date="2020-08" db="EMBL/GenBank/DDBJ databases">
        <title>Ramlibacter sp. USB13 16S ribosomal RNA gene genome sequencing and assembly.</title>
        <authorList>
            <person name="Kang M."/>
        </authorList>
    </citation>
    <scope>NUCLEOTIDE SEQUENCE</scope>
    <source>
        <strain evidence="1">USB13</strain>
    </source>
</reference>
<dbReference type="AlphaFoldDB" id="A0A923SHQ6"/>
<evidence type="ECO:0000313" key="2">
    <source>
        <dbReference type="Proteomes" id="UP000608513"/>
    </source>
</evidence>
<sequence length="179" mass="19224">MGFSFSWVAVHGKSAEEVLHSVGLVDTGEVASPGATAYAGAVLPGGWYLIWLKEFNHEWTEQLLAESISSECLAVGCTASESVNASRSVFCRDIEMVWEVSHVLDEGEDDLAVEGDPPDSLPAILAGARQRAAQARCDAVFDVPITLAHEICGFRHDAHAGLRFTVLAPTDKLLRSPFA</sequence>
<gene>
    <name evidence="1" type="ORF">H8N03_24625</name>
</gene>
<dbReference type="RefSeq" id="WP_187078893.1">
    <property type="nucleotide sequence ID" value="NZ_JACORT010000015.1"/>
</dbReference>